<evidence type="ECO:0000259" key="1">
    <source>
        <dbReference type="SMART" id="SM00849"/>
    </source>
</evidence>
<dbReference type="InterPro" id="IPR036866">
    <property type="entry name" value="RibonucZ/Hydroxyglut_hydro"/>
</dbReference>
<dbReference type="InterPro" id="IPR001279">
    <property type="entry name" value="Metallo-B-lactamas"/>
</dbReference>
<dbReference type="GeneID" id="98667045"/>
<dbReference type="SMART" id="SM00849">
    <property type="entry name" value="Lactamase_B"/>
    <property type="match status" value="1"/>
</dbReference>
<proteinExistence type="predicted"/>
<dbReference type="AlphaFoldDB" id="A0A1I3X748"/>
<dbReference type="EMBL" id="FORY01000042">
    <property type="protein sequence ID" value="SFK15483.1"/>
    <property type="molecule type" value="Genomic_DNA"/>
</dbReference>
<feature type="domain" description="Metallo-beta-lactamase" evidence="1">
    <location>
        <begin position="30"/>
        <end position="209"/>
    </location>
</feature>
<dbReference type="Pfam" id="PF17778">
    <property type="entry name" value="WHD_BLACT"/>
    <property type="match status" value="1"/>
</dbReference>
<dbReference type="Gene3D" id="3.60.15.10">
    <property type="entry name" value="Ribonuclease Z/Hydroxyacylglutathione hydrolase-like"/>
    <property type="match status" value="1"/>
</dbReference>
<gene>
    <name evidence="2" type="ORF">SAMN04488138_1423</name>
</gene>
<reference evidence="2 3" key="1">
    <citation type="submission" date="2016-10" db="EMBL/GenBank/DDBJ databases">
        <authorList>
            <person name="de Groot N.N."/>
        </authorList>
    </citation>
    <scope>NUCLEOTIDE SEQUENCE [LARGE SCALE GENOMIC DNA]</scope>
    <source>
        <strain evidence="2 3">CGMCC 1.8891</strain>
    </source>
</reference>
<dbReference type="InterPro" id="IPR050662">
    <property type="entry name" value="Sec-metab_biosynth-thioest"/>
</dbReference>
<dbReference type="Proteomes" id="UP000183299">
    <property type="component" value="Unassembled WGS sequence"/>
</dbReference>
<dbReference type="InterPro" id="IPR041516">
    <property type="entry name" value="LACTB2_WH"/>
</dbReference>
<dbReference type="PANTHER" id="PTHR23131:SF0">
    <property type="entry name" value="ENDORIBONUCLEASE LACTB2"/>
    <property type="match status" value="1"/>
</dbReference>
<dbReference type="STRING" id="576117.SAMN04488138_1423"/>
<keyword evidence="3" id="KW-1185">Reference proteome</keyword>
<dbReference type="CDD" id="cd16278">
    <property type="entry name" value="metallo-hydrolase-like_MBL-fold"/>
    <property type="match status" value="1"/>
</dbReference>
<dbReference type="RefSeq" id="WP_066604034.1">
    <property type="nucleotide sequence ID" value="NZ_FORY01000042.1"/>
</dbReference>
<dbReference type="Gene3D" id="1.10.10.10">
    <property type="entry name" value="Winged helix-like DNA-binding domain superfamily/Winged helix DNA-binding domain"/>
    <property type="match status" value="1"/>
</dbReference>
<dbReference type="Pfam" id="PF00753">
    <property type="entry name" value="Lactamase_B"/>
    <property type="match status" value="1"/>
</dbReference>
<evidence type="ECO:0000313" key="2">
    <source>
        <dbReference type="EMBL" id="SFK15483.1"/>
    </source>
</evidence>
<dbReference type="InterPro" id="IPR036388">
    <property type="entry name" value="WH-like_DNA-bd_sf"/>
</dbReference>
<protein>
    <submittedName>
        <fullName evidence="2">Hydroxyacylglutathione hydrolase</fullName>
    </submittedName>
</protein>
<sequence length="296" mass="31980">MQNRPESVTRLAPDLIRILAPNPSPMTYWGTNSYLLGEGAARVVIDPGPDLAAHRETILGTLPQGGRISHILVTHAHRDHSEGAQALSQLTGAPVHAFGDFRSGRSPIMASLAEQIGGGEGVDARFRPDVTVAHKEVLATPAGSITALHTPGHMGNHLCFHWQDMVFSGDLIMGWSSSLISPPDGDAAAFRNSCTLLRDLAPARLHPGHGAEVEMPVRRIDFLLTHRANREAQILESLSARPQSLIALTKTVYTELPATHIPAAARNTLAHLIDLHQRNRILATPELSENAVFSTR</sequence>
<name>A0A1I3X748_9RHOB</name>
<organism evidence="2 3">
    <name type="scientific">Celeribacter halophilus</name>
    <dbReference type="NCBI Taxonomy" id="576117"/>
    <lineage>
        <taxon>Bacteria</taxon>
        <taxon>Pseudomonadati</taxon>
        <taxon>Pseudomonadota</taxon>
        <taxon>Alphaproteobacteria</taxon>
        <taxon>Rhodobacterales</taxon>
        <taxon>Roseobacteraceae</taxon>
        <taxon>Celeribacter</taxon>
    </lineage>
</organism>
<keyword evidence="2" id="KW-0378">Hydrolase</keyword>
<evidence type="ECO:0000313" key="3">
    <source>
        <dbReference type="Proteomes" id="UP000183299"/>
    </source>
</evidence>
<dbReference type="GO" id="GO:0016787">
    <property type="term" value="F:hydrolase activity"/>
    <property type="evidence" value="ECO:0007669"/>
    <property type="project" value="UniProtKB-KW"/>
</dbReference>
<dbReference type="SUPFAM" id="SSF56281">
    <property type="entry name" value="Metallo-hydrolase/oxidoreductase"/>
    <property type="match status" value="1"/>
</dbReference>
<accession>A0A1I3X748</accession>
<dbReference type="PANTHER" id="PTHR23131">
    <property type="entry name" value="ENDORIBONUCLEASE LACTB2"/>
    <property type="match status" value="1"/>
</dbReference>